<reference evidence="3" key="1">
    <citation type="journal article" date="2019" name="Int. J. Syst. Evol. Microbiol.">
        <title>The Global Catalogue of Microorganisms (GCM) 10K type strain sequencing project: providing services to taxonomists for standard genome sequencing and annotation.</title>
        <authorList>
            <consortium name="The Broad Institute Genomics Platform"/>
            <consortium name="The Broad Institute Genome Sequencing Center for Infectious Disease"/>
            <person name="Wu L."/>
            <person name="Ma J."/>
        </authorList>
    </citation>
    <scope>NUCLEOTIDE SEQUENCE [LARGE SCALE GENOMIC DNA]</scope>
    <source>
        <strain evidence="3">KACC 12507</strain>
    </source>
</reference>
<organism evidence="2 3">
    <name type="scientific">Glaciecola siphonariae</name>
    <dbReference type="NCBI Taxonomy" id="521012"/>
    <lineage>
        <taxon>Bacteria</taxon>
        <taxon>Pseudomonadati</taxon>
        <taxon>Pseudomonadota</taxon>
        <taxon>Gammaproteobacteria</taxon>
        <taxon>Alteromonadales</taxon>
        <taxon>Alteromonadaceae</taxon>
        <taxon>Glaciecola</taxon>
    </lineage>
</organism>
<gene>
    <name evidence="2" type="ORF">ACFO4O_09165</name>
</gene>
<name>A0ABV9LW08_9ALTE</name>
<feature type="compositionally biased region" description="Polar residues" evidence="1">
    <location>
        <begin position="37"/>
        <end position="46"/>
    </location>
</feature>
<keyword evidence="3" id="KW-1185">Reference proteome</keyword>
<accession>A0ABV9LW08</accession>
<dbReference type="EMBL" id="JBHSGU010000002">
    <property type="protein sequence ID" value="MFC4700324.1"/>
    <property type="molecule type" value="Genomic_DNA"/>
</dbReference>
<protein>
    <submittedName>
        <fullName evidence="2">Uncharacterized protein</fullName>
    </submittedName>
</protein>
<sequence length="74" mass="8174">MESSVIILTMLFLVVLGLFAFSLTEARGKNTVHARKNQSQPTNINDVMSGARKDPISQSYNVNYSIKNNKTEAA</sequence>
<dbReference type="RefSeq" id="WP_382407641.1">
    <property type="nucleotide sequence ID" value="NZ_JBHSGU010000002.1"/>
</dbReference>
<evidence type="ECO:0000256" key="1">
    <source>
        <dbReference type="SAM" id="MobiDB-lite"/>
    </source>
</evidence>
<feature type="region of interest" description="Disordered" evidence="1">
    <location>
        <begin position="30"/>
        <end position="55"/>
    </location>
</feature>
<proteinExistence type="predicted"/>
<evidence type="ECO:0000313" key="2">
    <source>
        <dbReference type="EMBL" id="MFC4700324.1"/>
    </source>
</evidence>
<dbReference type="Proteomes" id="UP001595897">
    <property type="component" value="Unassembled WGS sequence"/>
</dbReference>
<evidence type="ECO:0000313" key="3">
    <source>
        <dbReference type="Proteomes" id="UP001595897"/>
    </source>
</evidence>
<comment type="caution">
    <text evidence="2">The sequence shown here is derived from an EMBL/GenBank/DDBJ whole genome shotgun (WGS) entry which is preliminary data.</text>
</comment>